<dbReference type="STRING" id="888061.AXF15_02750"/>
<keyword evidence="4" id="KW-1185">Reference proteome</keyword>
<organism evidence="3 4">
    <name type="scientific">Desulfomicrobium orale DSM 12838</name>
    <dbReference type="NCBI Taxonomy" id="888061"/>
    <lineage>
        <taxon>Bacteria</taxon>
        <taxon>Pseudomonadati</taxon>
        <taxon>Thermodesulfobacteriota</taxon>
        <taxon>Desulfovibrionia</taxon>
        <taxon>Desulfovibrionales</taxon>
        <taxon>Desulfomicrobiaceae</taxon>
        <taxon>Desulfomicrobium</taxon>
    </lineage>
</organism>
<dbReference type="Pfam" id="PF04282">
    <property type="entry name" value="DUF438"/>
    <property type="match status" value="1"/>
</dbReference>
<evidence type="ECO:0000313" key="3">
    <source>
        <dbReference type="EMBL" id="AMD92130.1"/>
    </source>
</evidence>
<dbReference type="KEGG" id="doa:AXF15_02750"/>
<dbReference type="InterPro" id="IPR035965">
    <property type="entry name" value="PAS-like_dom_sf"/>
</dbReference>
<dbReference type="InterPro" id="IPR012312">
    <property type="entry name" value="Hemerythrin-like"/>
</dbReference>
<dbReference type="PANTHER" id="PTHR39966:SF3">
    <property type="entry name" value="DUF438 DOMAIN-CONTAINING PROTEIN"/>
    <property type="match status" value="1"/>
</dbReference>
<dbReference type="Pfam" id="PF01814">
    <property type="entry name" value="Hemerythrin"/>
    <property type="match status" value="1"/>
</dbReference>
<dbReference type="Gene3D" id="1.20.120.520">
    <property type="entry name" value="nmb1532 protein domain like"/>
    <property type="match status" value="1"/>
</dbReference>
<dbReference type="AlphaFoldDB" id="A0A0X8JNR9"/>
<reference evidence="4" key="1">
    <citation type="submission" date="2016-02" db="EMBL/GenBank/DDBJ databases">
        <authorList>
            <person name="Holder M.E."/>
            <person name="Ajami N.J."/>
            <person name="Petrosino J.F."/>
        </authorList>
    </citation>
    <scope>NUCLEOTIDE SEQUENCE [LARGE SCALE GENOMIC DNA]</scope>
    <source>
        <strain evidence="4">DSM 12838</strain>
    </source>
</reference>
<dbReference type="Gene3D" id="3.30.450.20">
    <property type="entry name" value="PAS domain"/>
    <property type="match status" value="1"/>
</dbReference>
<dbReference type="Pfam" id="PF13596">
    <property type="entry name" value="PAS_10"/>
    <property type="match status" value="1"/>
</dbReference>
<dbReference type="GO" id="GO:0005886">
    <property type="term" value="C:plasma membrane"/>
    <property type="evidence" value="ECO:0007669"/>
    <property type="project" value="TreeGrafter"/>
</dbReference>
<evidence type="ECO:0000313" key="4">
    <source>
        <dbReference type="Proteomes" id="UP000063964"/>
    </source>
</evidence>
<gene>
    <name evidence="3" type="ORF">AXF15_02750</name>
</gene>
<protein>
    <submittedName>
        <fullName evidence="3">PAS domain S-box protein</fullName>
    </submittedName>
</protein>
<accession>A0A0X8JNR9</accession>
<dbReference type="SUPFAM" id="SSF55785">
    <property type="entry name" value="PYP-like sensor domain (PAS domain)"/>
    <property type="match status" value="1"/>
</dbReference>
<dbReference type="PANTHER" id="PTHR39966">
    <property type="entry name" value="BLL2471 PROTEIN-RELATED"/>
    <property type="match status" value="1"/>
</dbReference>
<dbReference type="OrthoDB" id="9769774at2"/>
<dbReference type="RefSeq" id="WP_066603003.1">
    <property type="nucleotide sequence ID" value="NZ_CP014230.1"/>
</dbReference>
<name>A0A0X8JNR9_9BACT</name>
<dbReference type="InterPro" id="IPR007380">
    <property type="entry name" value="DUF438"/>
</dbReference>
<proteinExistence type="predicted"/>
<feature type="domain" description="DUF438" evidence="2">
    <location>
        <begin position="15"/>
        <end position="80"/>
    </location>
</feature>
<evidence type="ECO:0000259" key="1">
    <source>
        <dbReference type="Pfam" id="PF01814"/>
    </source>
</evidence>
<evidence type="ECO:0000259" key="2">
    <source>
        <dbReference type="Pfam" id="PF04282"/>
    </source>
</evidence>
<dbReference type="EMBL" id="CP014230">
    <property type="protein sequence ID" value="AMD92130.1"/>
    <property type="molecule type" value="Genomic_DNA"/>
</dbReference>
<feature type="domain" description="Hemerythrin-like" evidence="1">
    <location>
        <begin position="95"/>
        <end position="222"/>
    </location>
</feature>
<sequence>MSELINNREFRKNTIKELLRMLHDGHDLNEVRERFAQAFSGVSPSEISEAEQALMAEGVPLEEVQKLCDIHAAAFTGIIQPTPSVPAVLAPGHPAWVLSEENTAIGALLDRIDSLLQQFAGGAETALPPELLEALGDLRQVELHYMKKENLLFPYLEAHGITAPPKVMWGVDDEIRAAIKEALAAAETGGKDRSGLDKAVRTALEKIREMIFKEDNILRPMLLETLTQEEWGRVAEEGAELGFCLIPTPPLWKPVNIRQAVPTAPASGDVRLPTGVFSTAELTHLLDTLPVDITFVDKDDTVKYFSQSAERIFPRTKAIIGRKVSNCHPPASVHVVEAIVEAFKSGKKDHEDFWITLGDKFVLIRYFAVRDSSGAYLGTLEVTQNIAPIQKISGEKRLLSEHMEQPD</sequence>
<dbReference type="Proteomes" id="UP000063964">
    <property type="component" value="Chromosome"/>
</dbReference>